<feature type="active site" evidence="7">
    <location>
        <position position="82"/>
    </location>
</feature>
<dbReference type="AlphaFoldDB" id="A0A1T1HGI3"/>
<keyword evidence="3 7" id="KW-0808">Transferase</keyword>
<dbReference type="PANTHER" id="PTHR10629">
    <property type="entry name" value="CYTOSINE-SPECIFIC METHYLTRANSFERASE"/>
    <property type="match status" value="1"/>
</dbReference>
<dbReference type="REBASE" id="203603">
    <property type="entry name" value="M.Oli11336ORF203315P"/>
</dbReference>
<dbReference type="EC" id="2.1.1.37" evidence="1"/>
<keyword evidence="10" id="KW-1185">Reference proteome</keyword>
<dbReference type="Pfam" id="PF00145">
    <property type="entry name" value="DNA_methylase"/>
    <property type="match status" value="1"/>
</dbReference>
<dbReference type="InterPro" id="IPR050390">
    <property type="entry name" value="C5-Methyltransferase"/>
</dbReference>
<evidence type="ECO:0000313" key="9">
    <source>
        <dbReference type="EMBL" id="OOV88943.1"/>
    </source>
</evidence>
<dbReference type="GO" id="GO:0003677">
    <property type="term" value="F:DNA binding"/>
    <property type="evidence" value="ECO:0007669"/>
    <property type="project" value="TreeGrafter"/>
</dbReference>
<evidence type="ECO:0000256" key="2">
    <source>
        <dbReference type="ARBA" id="ARBA00022603"/>
    </source>
</evidence>
<dbReference type="NCBIfam" id="TIGR00675">
    <property type="entry name" value="dcm"/>
    <property type="match status" value="1"/>
</dbReference>
<keyword evidence="4 7" id="KW-0949">S-adenosyl-L-methionine</keyword>
<dbReference type="Gene3D" id="3.90.120.10">
    <property type="entry name" value="DNA Methylase, subunit A, domain 2"/>
    <property type="match status" value="1"/>
</dbReference>
<evidence type="ECO:0000256" key="6">
    <source>
        <dbReference type="ARBA" id="ARBA00047422"/>
    </source>
</evidence>
<name>A0A1T1HGI3_OCELI</name>
<dbReference type="Proteomes" id="UP000190064">
    <property type="component" value="Unassembled WGS sequence"/>
</dbReference>
<accession>A0A1T1HGI3</accession>
<proteinExistence type="inferred from homology"/>
<dbReference type="InterPro" id="IPR001525">
    <property type="entry name" value="C5_MeTfrase"/>
</dbReference>
<dbReference type="PANTHER" id="PTHR10629:SF52">
    <property type="entry name" value="DNA (CYTOSINE-5)-METHYLTRANSFERASE 1"/>
    <property type="match status" value="1"/>
</dbReference>
<dbReference type="PRINTS" id="PR00105">
    <property type="entry name" value="C5METTRFRASE"/>
</dbReference>
<dbReference type="STRING" id="966.BTA35_0203315"/>
<evidence type="ECO:0000256" key="5">
    <source>
        <dbReference type="ARBA" id="ARBA00022747"/>
    </source>
</evidence>
<evidence type="ECO:0000313" key="10">
    <source>
        <dbReference type="Proteomes" id="UP000190064"/>
    </source>
</evidence>
<dbReference type="SUPFAM" id="SSF53335">
    <property type="entry name" value="S-adenosyl-L-methionine-dependent methyltransferases"/>
    <property type="match status" value="1"/>
</dbReference>
<dbReference type="EMBL" id="MTSD02000001">
    <property type="protein sequence ID" value="OOV88943.1"/>
    <property type="molecule type" value="Genomic_DNA"/>
</dbReference>
<evidence type="ECO:0000256" key="7">
    <source>
        <dbReference type="PROSITE-ProRule" id="PRU01016"/>
    </source>
</evidence>
<dbReference type="PROSITE" id="PS51679">
    <property type="entry name" value="SAM_MT_C5"/>
    <property type="match status" value="1"/>
</dbReference>
<dbReference type="GO" id="GO:0032259">
    <property type="term" value="P:methylation"/>
    <property type="evidence" value="ECO:0007669"/>
    <property type="project" value="UniProtKB-KW"/>
</dbReference>
<keyword evidence="2 7" id="KW-0489">Methyltransferase</keyword>
<evidence type="ECO:0000256" key="3">
    <source>
        <dbReference type="ARBA" id="ARBA00022679"/>
    </source>
</evidence>
<dbReference type="GO" id="GO:0009307">
    <property type="term" value="P:DNA restriction-modification system"/>
    <property type="evidence" value="ECO:0007669"/>
    <property type="project" value="UniProtKB-KW"/>
</dbReference>
<evidence type="ECO:0000256" key="1">
    <source>
        <dbReference type="ARBA" id="ARBA00011975"/>
    </source>
</evidence>
<comment type="similarity">
    <text evidence="7 8">Belongs to the class I-like SAM-binding methyltransferase superfamily. C5-methyltransferase family.</text>
</comment>
<organism evidence="9 10">
    <name type="scientific">Oceanospirillum linum</name>
    <dbReference type="NCBI Taxonomy" id="966"/>
    <lineage>
        <taxon>Bacteria</taxon>
        <taxon>Pseudomonadati</taxon>
        <taxon>Pseudomonadota</taxon>
        <taxon>Gammaproteobacteria</taxon>
        <taxon>Oceanospirillales</taxon>
        <taxon>Oceanospirillaceae</taxon>
        <taxon>Oceanospirillum</taxon>
    </lineage>
</organism>
<comment type="catalytic activity">
    <reaction evidence="6">
        <text>a 2'-deoxycytidine in DNA + S-adenosyl-L-methionine = a 5-methyl-2'-deoxycytidine in DNA + S-adenosyl-L-homocysteine + H(+)</text>
        <dbReference type="Rhea" id="RHEA:13681"/>
        <dbReference type="Rhea" id="RHEA-COMP:11369"/>
        <dbReference type="Rhea" id="RHEA-COMP:11370"/>
        <dbReference type="ChEBI" id="CHEBI:15378"/>
        <dbReference type="ChEBI" id="CHEBI:57856"/>
        <dbReference type="ChEBI" id="CHEBI:59789"/>
        <dbReference type="ChEBI" id="CHEBI:85452"/>
        <dbReference type="ChEBI" id="CHEBI:85454"/>
        <dbReference type="EC" id="2.1.1.37"/>
    </reaction>
</comment>
<sequence>MRVFDFFSGCGGTSLGLRNAGMDIVFALDNDPVAIETYQVNFPEVESVARDICVTESSILSPLIEAQDRKQSPLLFCGCAPCQPFSKQNGNKSAEDPRRNLLSEFSRFIEYWLPEFVMIENVPGIQKVGMGGAFESFTQMLHKSGYSFDFNIVPARSFGVPQKRERLVLLASRLGSISFPEFTHGPEAGQPYSTVEEWIKDLPEIAAGEVCKSDPDHQAAKLSALNLERIRSTPEGGSRDSWPEHLLLDCHKKHKGHTDVYGRLHWKRPASGLTTRCISLSNGRFGHPEQDRALSLREAACLQTFPRSYRFCGSLADRAKQVGNAVPPLMAQTIAQSFFKVLEAR</sequence>
<comment type="caution">
    <text evidence="9">The sequence shown here is derived from an EMBL/GenBank/DDBJ whole genome shotgun (WGS) entry which is preliminary data.</text>
</comment>
<dbReference type="InterPro" id="IPR029063">
    <property type="entry name" value="SAM-dependent_MTases_sf"/>
</dbReference>
<reference evidence="9" key="1">
    <citation type="submission" date="2017-02" db="EMBL/GenBank/DDBJ databases">
        <title>Draft Genome Sequence of the Salt Water Bacterium Oceanospirillum linum ATCC 11336.</title>
        <authorList>
            <person name="Trachtenberg A.M."/>
            <person name="Carney J.G."/>
            <person name="Linnane J.D."/>
            <person name="Rheaume B.A."/>
            <person name="Pitts N.L."/>
            <person name="Mykles D.L."/>
            <person name="Maclea K.S."/>
        </authorList>
    </citation>
    <scope>NUCLEOTIDE SEQUENCE [LARGE SCALE GENOMIC DNA]</scope>
    <source>
        <strain evidence="9">ATCC 11336</strain>
    </source>
</reference>
<protein>
    <recommendedName>
        <fullName evidence="1">DNA (cytosine-5-)-methyltransferase</fullName>
        <ecNumber evidence="1">2.1.1.37</ecNumber>
    </recommendedName>
</protein>
<dbReference type="Gene3D" id="3.40.50.150">
    <property type="entry name" value="Vaccinia Virus protein VP39"/>
    <property type="match status" value="1"/>
</dbReference>
<evidence type="ECO:0000256" key="4">
    <source>
        <dbReference type="ARBA" id="ARBA00022691"/>
    </source>
</evidence>
<gene>
    <name evidence="9" type="ORF">BTA35_0203315</name>
</gene>
<keyword evidence="5" id="KW-0680">Restriction system</keyword>
<evidence type="ECO:0000256" key="8">
    <source>
        <dbReference type="RuleBase" id="RU000416"/>
    </source>
</evidence>
<dbReference type="GO" id="GO:0044027">
    <property type="term" value="P:negative regulation of gene expression via chromosomal CpG island methylation"/>
    <property type="evidence" value="ECO:0007669"/>
    <property type="project" value="TreeGrafter"/>
</dbReference>
<dbReference type="GO" id="GO:0003886">
    <property type="term" value="F:DNA (cytosine-5-)-methyltransferase activity"/>
    <property type="evidence" value="ECO:0007669"/>
    <property type="project" value="UniProtKB-EC"/>
</dbReference>